<dbReference type="Pfam" id="PF08534">
    <property type="entry name" value="Redoxin"/>
    <property type="match status" value="1"/>
</dbReference>
<sequence length="169" mass="18464">MKLSPWMMRAAAVAALLLAAGGLYWSLNERPQAPAVTYTLLDGSRHSSADWAGKVVLVNFWATSCSSCVAEMPELKATYQRFKTRGFDTVAVAMSYDPPAYVSQFAQSRQLPFGVAIDNTGEVAKSFGKVQLTPTTFVIDKKGRIVSRYVGPPDFAALHQQIERLLSEG</sequence>
<dbReference type="InterPro" id="IPR013740">
    <property type="entry name" value="Redoxin"/>
</dbReference>
<proteinExistence type="predicted"/>
<dbReference type="PANTHER" id="PTHR42852:SF18">
    <property type="entry name" value="CHROMOSOME UNDETERMINED SCAFFOLD_47, WHOLE GENOME SHOTGUN SEQUENCE"/>
    <property type="match status" value="1"/>
</dbReference>
<dbReference type="PROSITE" id="PS51352">
    <property type="entry name" value="THIOREDOXIN_2"/>
    <property type="match status" value="1"/>
</dbReference>
<feature type="domain" description="Thioredoxin" evidence="1">
    <location>
        <begin position="27"/>
        <end position="167"/>
    </location>
</feature>
<keyword evidence="3" id="KW-1185">Reference proteome</keyword>
<organism evidence="2 3">
    <name type="scientific">Roseateles rivi</name>
    <dbReference type="NCBI Taxonomy" id="3299028"/>
    <lineage>
        <taxon>Bacteria</taxon>
        <taxon>Pseudomonadati</taxon>
        <taxon>Pseudomonadota</taxon>
        <taxon>Betaproteobacteria</taxon>
        <taxon>Burkholderiales</taxon>
        <taxon>Sphaerotilaceae</taxon>
        <taxon>Roseateles</taxon>
    </lineage>
</organism>
<dbReference type="PANTHER" id="PTHR42852">
    <property type="entry name" value="THIOL:DISULFIDE INTERCHANGE PROTEIN DSBE"/>
    <property type="match status" value="1"/>
</dbReference>
<comment type="caution">
    <text evidence="2">The sequence shown here is derived from an EMBL/GenBank/DDBJ whole genome shotgun (WGS) entry which is preliminary data.</text>
</comment>
<dbReference type="RefSeq" id="WP_394459957.1">
    <property type="nucleotide sequence ID" value="NZ_JBIGHZ010000002.1"/>
</dbReference>
<dbReference type="SUPFAM" id="SSF52833">
    <property type="entry name" value="Thioredoxin-like"/>
    <property type="match status" value="1"/>
</dbReference>
<dbReference type="EMBL" id="JBIGHZ010000002">
    <property type="protein sequence ID" value="MFG6448048.1"/>
    <property type="molecule type" value="Genomic_DNA"/>
</dbReference>
<dbReference type="InterPro" id="IPR050553">
    <property type="entry name" value="Thioredoxin_ResA/DsbE_sf"/>
</dbReference>
<evidence type="ECO:0000313" key="2">
    <source>
        <dbReference type="EMBL" id="MFG6448048.1"/>
    </source>
</evidence>
<dbReference type="Proteomes" id="UP001606099">
    <property type="component" value="Unassembled WGS sequence"/>
</dbReference>
<accession>A0ABW7FUS2</accession>
<gene>
    <name evidence="2" type="ORF">ACG0Z6_07270</name>
</gene>
<evidence type="ECO:0000259" key="1">
    <source>
        <dbReference type="PROSITE" id="PS51352"/>
    </source>
</evidence>
<dbReference type="Gene3D" id="3.40.30.10">
    <property type="entry name" value="Glutaredoxin"/>
    <property type="match status" value="1"/>
</dbReference>
<dbReference type="CDD" id="cd02966">
    <property type="entry name" value="TlpA_like_family"/>
    <property type="match status" value="1"/>
</dbReference>
<dbReference type="InterPro" id="IPR036249">
    <property type="entry name" value="Thioredoxin-like_sf"/>
</dbReference>
<evidence type="ECO:0000313" key="3">
    <source>
        <dbReference type="Proteomes" id="UP001606099"/>
    </source>
</evidence>
<name>A0ABW7FUS2_9BURK</name>
<protein>
    <submittedName>
        <fullName evidence="2">TlpA family protein disulfide reductase</fullName>
    </submittedName>
</protein>
<reference evidence="2 3" key="1">
    <citation type="submission" date="2024-08" db="EMBL/GenBank/DDBJ databases">
        <authorList>
            <person name="Lu H."/>
        </authorList>
    </citation>
    <scope>NUCLEOTIDE SEQUENCE [LARGE SCALE GENOMIC DNA]</scope>
    <source>
        <strain evidence="2 3">BYS180W</strain>
    </source>
</reference>
<dbReference type="InterPro" id="IPR013766">
    <property type="entry name" value="Thioredoxin_domain"/>
</dbReference>